<dbReference type="EMBL" id="NFZT01000001">
    <property type="protein sequence ID" value="OWV34416.1"/>
    <property type="molecule type" value="Genomic_DNA"/>
</dbReference>
<proteinExistence type="predicted"/>
<evidence type="ECO:0000313" key="3">
    <source>
        <dbReference type="Proteomes" id="UP000198462"/>
    </source>
</evidence>
<protein>
    <recommendedName>
        <fullName evidence="1">N-acetyltransferase domain-containing protein</fullName>
    </recommendedName>
</protein>
<comment type="caution">
    <text evidence="2">The sequence shown here is derived from an EMBL/GenBank/DDBJ whole genome shotgun (WGS) entry which is preliminary data.</text>
</comment>
<keyword evidence="3" id="KW-1185">Reference proteome</keyword>
<dbReference type="PANTHER" id="PTHR42791:SF1">
    <property type="entry name" value="N-ACETYLTRANSFERASE DOMAIN-CONTAINING PROTEIN"/>
    <property type="match status" value="1"/>
</dbReference>
<evidence type="ECO:0000259" key="1">
    <source>
        <dbReference type="Pfam" id="PF00583"/>
    </source>
</evidence>
<reference evidence="3" key="1">
    <citation type="submission" date="2017-05" db="EMBL/GenBank/DDBJ databases">
        <authorList>
            <person name="Lin X."/>
        </authorList>
    </citation>
    <scope>NUCLEOTIDE SEQUENCE [LARGE SCALE GENOMIC DNA]</scope>
    <source>
        <strain evidence="3">JLT2012</strain>
    </source>
</reference>
<gene>
    <name evidence="2" type="ORF">B5C34_13745</name>
</gene>
<dbReference type="InterPro" id="IPR000182">
    <property type="entry name" value="GNAT_dom"/>
</dbReference>
<dbReference type="GO" id="GO:0016747">
    <property type="term" value="F:acyltransferase activity, transferring groups other than amino-acyl groups"/>
    <property type="evidence" value="ECO:0007669"/>
    <property type="project" value="InterPro"/>
</dbReference>
<accession>A0A219B8F8</accession>
<sequence>MIRPEPLPASVRPAGRRDLGAMADILGDAFAGDPFNLWLMGKPAAIRAGFRELLRDLYLPHGQCFLAEGGGAAAWIDSRDMRPFSALGLLRWSLSLMWHGQFGGGARGAAAGEAMEAAHPEEPHLYLFLIGTAGRARGRGLGKDLMAPMLAACDRDGLPCYLESSDPENFGFYRAHGFDFRGEPIVVSGVSPLLTPMWRDPR</sequence>
<dbReference type="SUPFAM" id="SSF55729">
    <property type="entry name" value="Acyl-CoA N-acyltransferases (Nat)"/>
    <property type="match status" value="1"/>
</dbReference>
<dbReference type="AlphaFoldDB" id="A0A219B8F8"/>
<organism evidence="2 3">
    <name type="scientific">Pacificimonas flava</name>
    <dbReference type="NCBI Taxonomy" id="1234595"/>
    <lineage>
        <taxon>Bacteria</taxon>
        <taxon>Pseudomonadati</taxon>
        <taxon>Pseudomonadota</taxon>
        <taxon>Alphaproteobacteria</taxon>
        <taxon>Sphingomonadales</taxon>
        <taxon>Sphingosinicellaceae</taxon>
        <taxon>Pacificimonas</taxon>
    </lineage>
</organism>
<evidence type="ECO:0000313" key="2">
    <source>
        <dbReference type="EMBL" id="OWV34416.1"/>
    </source>
</evidence>
<dbReference type="PANTHER" id="PTHR42791">
    <property type="entry name" value="GNAT FAMILY ACETYLTRANSFERASE"/>
    <property type="match status" value="1"/>
</dbReference>
<dbReference type="InterPro" id="IPR016181">
    <property type="entry name" value="Acyl_CoA_acyltransferase"/>
</dbReference>
<dbReference type="Proteomes" id="UP000198462">
    <property type="component" value="Unassembled WGS sequence"/>
</dbReference>
<dbReference type="RefSeq" id="WP_088713116.1">
    <property type="nucleotide sequence ID" value="NZ_NFZT01000001.1"/>
</dbReference>
<dbReference type="Pfam" id="PF00583">
    <property type="entry name" value="Acetyltransf_1"/>
    <property type="match status" value="1"/>
</dbReference>
<dbReference type="Gene3D" id="3.40.630.30">
    <property type="match status" value="1"/>
</dbReference>
<dbReference type="OrthoDB" id="7057833at2"/>
<feature type="domain" description="N-acetyltransferase" evidence="1">
    <location>
        <begin position="112"/>
        <end position="178"/>
    </location>
</feature>
<dbReference type="InterPro" id="IPR052523">
    <property type="entry name" value="Trichothecene_AcTrans"/>
</dbReference>
<name>A0A219B8F8_9SPHN</name>